<dbReference type="GO" id="GO:0019888">
    <property type="term" value="F:protein phosphatase regulator activity"/>
    <property type="evidence" value="ECO:0007669"/>
    <property type="project" value="TreeGrafter"/>
</dbReference>
<evidence type="ECO:0000256" key="1">
    <source>
        <dbReference type="ARBA" id="ARBA00022737"/>
    </source>
</evidence>
<dbReference type="GO" id="GO:0005737">
    <property type="term" value="C:cytoplasm"/>
    <property type="evidence" value="ECO:0007669"/>
    <property type="project" value="TreeGrafter"/>
</dbReference>
<evidence type="ECO:0000313" key="2">
    <source>
        <dbReference type="WBParaSite" id="GPUH_0002559301-mRNA-1"/>
    </source>
</evidence>
<dbReference type="PANTHER" id="PTHR10648">
    <property type="entry name" value="SERINE/THREONINE-PROTEIN PHOSPHATASE PP2A 65 KDA REGULATORY SUBUNIT"/>
    <property type="match status" value="1"/>
</dbReference>
<dbReference type="AlphaFoldDB" id="A0A183EX72"/>
<dbReference type="PANTHER" id="PTHR10648:SF1">
    <property type="entry name" value="SERINE_THREONINE-PROTEIN PHOSPHATASE 4 REGULATORY SUBUNIT 1"/>
    <property type="match status" value="1"/>
</dbReference>
<dbReference type="Gene3D" id="1.25.10.10">
    <property type="entry name" value="Leucine-rich Repeat Variant"/>
    <property type="match status" value="1"/>
</dbReference>
<dbReference type="WBParaSite" id="GPUH_0002559301-mRNA-1">
    <property type="protein sequence ID" value="GPUH_0002559301-mRNA-1"/>
    <property type="gene ID" value="GPUH_0002559301"/>
</dbReference>
<protein>
    <submittedName>
        <fullName evidence="2">HEAT repeat-containing protein 1</fullName>
    </submittedName>
</protein>
<proteinExistence type="predicted"/>
<reference evidence="2" key="1">
    <citation type="submission" date="2016-06" db="UniProtKB">
        <authorList>
            <consortium name="WormBaseParasite"/>
        </authorList>
    </citation>
    <scope>IDENTIFICATION</scope>
</reference>
<accession>A0A183EX72</accession>
<dbReference type="InterPro" id="IPR011989">
    <property type="entry name" value="ARM-like"/>
</dbReference>
<dbReference type="InterPro" id="IPR051023">
    <property type="entry name" value="PP2A_Regulatory_Subunit_A"/>
</dbReference>
<sequence>LASSIHEIAAIIGEENADTYLVPIFENFAKDAGNVKLGLLNHLYDFFKLVTPKSRRSLLPLVPSFLHSDTENDRNWRHRFECVRQCILLCDLYEMNDVNQYLAAIALTLANGTFLLN</sequence>
<keyword evidence="1" id="KW-0677">Repeat</keyword>
<organism evidence="2">
    <name type="scientific">Gongylonema pulchrum</name>
    <dbReference type="NCBI Taxonomy" id="637853"/>
    <lineage>
        <taxon>Eukaryota</taxon>
        <taxon>Metazoa</taxon>
        <taxon>Ecdysozoa</taxon>
        <taxon>Nematoda</taxon>
        <taxon>Chromadorea</taxon>
        <taxon>Rhabditida</taxon>
        <taxon>Spirurina</taxon>
        <taxon>Spiruromorpha</taxon>
        <taxon>Spiruroidea</taxon>
        <taxon>Gongylonematidae</taxon>
        <taxon>Gongylonema</taxon>
    </lineage>
</organism>
<name>A0A183EX72_9BILA</name>